<proteinExistence type="predicted"/>
<dbReference type="Proteomes" id="UP000193100">
    <property type="component" value="Plasmid pSMR5"/>
</dbReference>
<organism evidence="2 3">
    <name type="scientific">Marinobacter salarius</name>
    <dbReference type="NCBI Taxonomy" id="1420917"/>
    <lineage>
        <taxon>Bacteria</taxon>
        <taxon>Pseudomonadati</taxon>
        <taxon>Pseudomonadota</taxon>
        <taxon>Gammaproteobacteria</taxon>
        <taxon>Pseudomonadales</taxon>
        <taxon>Marinobacteraceae</taxon>
        <taxon>Marinobacter</taxon>
    </lineage>
</organism>
<reference evidence="2 3" key="1">
    <citation type="submission" date="2017-04" db="EMBL/GenBank/DDBJ databases">
        <title>Genome Sequence of Marinobacter salarius strain SMR5 Isolated from a culture of the Diatom Skeletonema marinoi.</title>
        <authorList>
            <person name="Topel M."/>
            <person name="Pinder M.I.M."/>
            <person name="Johansson O.N."/>
            <person name="Kourtchenko O."/>
            <person name="Godhe A."/>
            <person name="Clarke A.K."/>
        </authorList>
    </citation>
    <scope>NUCLEOTIDE SEQUENCE [LARGE SCALE GENOMIC DNA]</scope>
    <source>
        <strain evidence="2 3">SMR5</strain>
        <plasmid evidence="3">Plasmid psmr5</plasmid>
    </source>
</reference>
<protein>
    <submittedName>
        <fullName evidence="2">Uncharacterized protein</fullName>
    </submittedName>
</protein>
<dbReference type="GeneID" id="77258138"/>
<evidence type="ECO:0000313" key="2">
    <source>
        <dbReference type="EMBL" id="ARM86259.1"/>
    </source>
</evidence>
<keyword evidence="2" id="KW-0614">Plasmid</keyword>
<feature type="transmembrane region" description="Helical" evidence="1">
    <location>
        <begin position="112"/>
        <end position="138"/>
    </location>
</feature>
<feature type="transmembrane region" description="Helical" evidence="1">
    <location>
        <begin position="205"/>
        <end position="223"/>
    </location>
</feature>
<keyword evidence="1" id="KW-0812">Transmembrane</keyword>
<dbReference type="RefSeq" id="WP_085682211.1">
    <property type="nucleotide sequence ID" value="NZ_CP020932.1"/>
</dbReference>
<dbReference type="AlphaFoldDB" id="A0A1W6KG14"/>
<feature type="transmembrane region" description="Helical" evidence="1">
    <location>
        <begin position="181"/>
        <end position="199"/>
    </location>
</feature>
<keyword evidence="1" id="KW-1133">Transmembrane helix</keyword>
<sequence length="225" mass="24716">MTLEALLVWGGLTVAILDSTGYGDEINEFMDRIITITATAIKKRKSPVRAWMNAYDSWVTIQAIMVAHEKRLMRLPASLTAQPAIKRRLTSNKSLRRSGHGHIVVRKQLDRILVSIMVLSQIAMTFGLGVAICSPLWFTLEALDMERVSAFIVSGIFAIAFCCVFFNILSNIVAAMSEPLLAVLFALLIVSLSVPLSIFRPLPTGYLSAFGVFFAGLGAFQYLTG</sequence>
<feature type="transmembrane region" description="Helical" evidence="1">
    <location>
        <begin position="150"/>
        <end position="169"/>
    </location>
</feature>
<evidence type="ECO:0000256" key="1">
    <source>
        <dbReference type="SAM" id="Phobius"/>
    </source>
</evidence>
<keyword evidence="1" id="KW-0472">Membrane</keyword>
<evidence type="ECO:0000313" key="3">
    <source>
        <dbReference type="Proteomes" id="UP000193100"/>
    </source>
</evidence>
<accession>A0A1W6KG14</accession>
<geneLocation type="plasmid" evidence="3">
    <name>psmr5</name>
</geneLocation>
<gene>
    <name evidence="2" type="ORF">MARSALSMR5_04242</name>
</gene>
<name>A0A1W6KG14_9GAMM</name>
<dbReference type="EMBL" id="CP020932">
    <property type="protein sequence ID" value="ARM86259.1"/>
    <property type="molecule type" value="Genomic_DNA"/>
</dbReference>